<evidence type="ECO:0000256" key="7">
    <source>
        <dbReference type="ARBA" id="ARBA00023006"/>
    </source>
</evidence>
<feature type="compositionally biased region" description="Polar residues" evidence="11">
    <location>
        <begin position="34"/>
        <end position="43"/>
    </location>
</feature>
<dbReference type="Gene3D" id="1.25.40.1030">
    <property type="match status" value="1"/>
</dbReference>
<feature type="compositionally biased region" description="Polar residues" evidence="11">
    <location>
        <begin position="1699"/>
        <end position="1708"/>
    </location>
</feature>
<keyword evidence="15" id="KW-0946">Virion</keyword>
<proteinExistence type="inferred from homology"/>
<evidence type="ECO:0000256" key="10">
    <source>
        <dbReference type="RuleBase" id="RU364101"/>
    </source>
</evidence>
<dbReference type="GO" id="GO:0016192">
    <property type="term" value="P:vesicle-mediated transport"/>
    <property type="evidence" value="ECO:0007669"/>
    <property type="project" value="UniProtKB-KW"/>
</dbReference>
<evidence type="ECO:0000256" key="8">
    <source>
        <dbReference type="ARBA" id="ARBA00023136"/>
    </source>
</evidence>
<keyword evidence="4 10" id="KW-0256">Endoplasmic reticulum</keyword>
<feature type="compositionally biased region" description="Polar residues" evidence="11">
    <location>
        <begin position="334"/>
        <end position="374"/>
    </location>
</feature>
<dbReference type="Proteomes" id="UP001201262">
    <property type="component" value="Unassembled WGS sequence"/>
</dbReference>
<evidence type="ECO:0000313" key="15">
    <source>
        <dbReference type="EMBL" id="KAH8695118.1"/>
    </source>
</evidence>
<feature type="domain" description="Sec16 central conserved" evidence="13">
    <location>
        <begin position="801"/>
        <end position="918"/>
    </location>
</feature>
<name>A0AAD4KKW0_9EURO</name>
<feature type="region of interest" description="Disordered" evidence="11">
    <location>
        <begin position="1328"/>
        <end position="1416"/>
    </location>
</feature>
<feature type="compositionally biased region" description="Polar residues" evidence="11">
    <location>
        <begin position="546"/>
        <end position="555"/>
    </location>
</feature>
<dbReference type="RefSeq" id="XP_046070260.1">
    <property type="nucleotide sequence ID" value="XM_046221856.1"/>
</dbReference>
<evidence type="ECO:0000256" key="9">
    <source>
        <dbReference type="ARBA" id="ARBA00024687"/>
    </source>
</evidence>
<dbReference type="GO" id="GO:0012507">
    <property type="term" value="C:ER to Golgi transport vesicle membrane"/>
    <property type="evidence" value="ECO:0007669"/>
    <property type="project" value="TreeGrafter"/>
</dbReference>
<dbReference type="Pfam" id="PF12935">
    <property type="entry name" value="Sec16_N"/>
    <property type="match status" value="2"/>
</dbReference>
<feature type="domain" description="Sec16 N-terminal" evidence="14">
    <location>
        <begin position="306"/>
        <end position="367"/>
    </location>
</feature>
<comment type="function">
    <text evidence="9 10">Involved in the initiation of assembly of the COPII coat required for the formation of transport vesicles from the endoplasmic reticulum (ER) and the selection of cargo molecules. Also involved in autophagy.</text>
</comment>
<evidence type="ECO:0000256" key="6">
    <source>
        <dbReference type="ARBA" id="ARBA00022927"/>
    </source>
</evidence>
<keyword evidence="15" id="KW-0167">Capsid protein</keyword>
<evidence type="ECO:0000259" key="14">
    <source>
        <dbReference type="Pfam" id="PF12935"/>
    </source>
</evidence>
<feature type="compositionally biased region" description="Polar residues" evidence="11">
    <location>
        <begin position="1352"/>
        <end position="1367"/>
    </location>
</feature>
<feature type="region of interest" description="Disordered" evidence="11">
    <location>
        <begin position="224"/>
        <end position="272"/>
    </location>
</feature>
<evidence type="ECO:0000256" key="11">
    <source>
        <dbReference type="SAM" id="MobiDB-lite"/>
    </source>
</evidence>
<dbReference type="Pfam" id="PF12931">
    <property type="entry name" value="TPR_Sec16"/>
    <property type="match status" value="1"/>
</dbReference>
<comment type="caution">
    <text evidence="15">The sequence shown here is derived from an EMBL/GenBank/DDBJ whole genome shotgun (WGS) entry which is preliminary data.</text>
</comment>
<keyword evidence="5 10" id="KW-0931">ER-Golgi transport</keyword>
<feature type="compositionally biased region" description="Polar residues" evidence="11">
    <location>
        <begin position="406"/>
        <end position="419"/>
    </location>
</feature>
<keyword evidence="7 10" id="KW-0072">Autophagy</keyword>
<feature type="region of interest" description="Disordered" evidence="11">
    <location>
        <begin position="1454"/>
        <end position="1571"/>
    </location>
</feature>
<protein>
    <recommendedName>
        <fullName evidence="10">Protein transport protein sec16</fullName>
    </recommendedName>
</protein>
<dbReference type="GO" id="GO:0015031">
    <property type="term" value="P:protein transport"/>
    <property type="evidence" value="ECO:0007669"/>
    <property type="project" value="UniProtKB-KW"/>
</dbReference>
<feature type="region of interest" description="Disordered" evidence="11">
    <location>
        <begin position="1"/>
        <end position="176"/>
    </location>
</feature>
<dbReference type="GO" id="GO:0005789">
    <property type="term" value="C:endoplasmic reticulum membrane"/>
    <property type="evidence" value="ECO:0007669"/>
    <property type="project" value="UniProtKB-SubCell"/>
</dbReference>
<gene>
    <name evidence="15" type="ORF">BGW36DRAFT_452941</name>
</gene>
<feature type="compositionally biased region" description="Basic and acidic residues" evidence="11">
    <location>
        <begin position="45"/>
        <end position="54"/>
    </location>
</feature>
<feature type="compositionally biased region" description="Polar residues" evidence="11">
    <location>
        <begin position="755"/>
        <end position="764"/>
    </location>
</feature>
<keyword evidence="6 10" id="KW-0653">Protein transport</keyword>
<dbReference type="GO" id="GO:0070971">
    <property type="term" value="C:endoplasmic reticulum exit site"/>
    <property type="evidence" value="ECO:0007669"/>
    <property type="project" value="TreeGrafter"/>
</dbReference>
<dbReference type="InterPro" id="IPR024468">
    <property type="entry name" value="Sec16_N"/>
</dbReference>
<feature type="compositionally biased region" description="Low complexity" evidence="11">
    <location>
        <begin position="1617"/>
        <end position="1628"/>
    </location>
</feature>
<dbReference type="GO" id="GO:0006914">
    <property type="term" value="P:autophagy"/>
    <property type="evidence" value="ECO:0007669"/>
    <property type="project" value="UniProtKB-KW"/>
</dbReference>
<keyword evidence="8 10" id="KW-0472">Membrane</keyword>
<dbReference type="CDD" id="cd09233">
    <property type="entry name" value="ACE1-Sec16-like"/>
    <property type="match status" value="1"/>
</dbReference>
<feature type="compositionally biased region" description="Pro residues" evidence="11">
    <location>
        <begin position="595"/>
        <end position="607"/>
    </location>
</feature>
<feature type="compositionally biased region" description="Acidic residues" evidence="11">
    <location>
        <begin position="239"/>
        <end position="250"/>
    </location>
</feature>
<feature type="compositionally biased region" description="Polar residues" evidence="11">
    <location>
        <begin position="156"/>
        <end position="171"/>
    </location>
</feature>
<dbReference type="FunFam" id="1.25.40.1030:FF:000008">
    <property type="entry name" value="Protein transport protein sec16"/>
    <property type="match status" value="1"/>
</dbReference>
<feature type="region of interest" description="Disordered" evidence="11">
    <location>
        <begin position="1586"/>
        <end position="1739"/>
    </location>
</feature>
<feature type="compositionally biased region" description="Polar residues" evidence="11">
    <location>
        <begin position="1374"/>
        <end position="1400"/>
    </location>
</feature>
<dbReference type="InterPro" id="IPR024340">
    <property type="entry name" value="Sec16_CCD"/>
</dbReference>
<dbReference type="PANTHER" id="PTHR13402:SF6">
    <property type="entry name" value="SECRETORY 16, ISOFORM I"/>
    <property type="match status" value="1"/>
</dbReference>
<organism evidence="15 16">
    <name type="scientific">Talaromyces proteolyticus</name>
    <dbReference type="NCBI Taxonomy" id="1131652"/>
    <lineage>
        <taxon>Eukaryota</taxon>
        <taxon>Fungi</taxon>
        <taxon>Dikarya</taxon>
        <taxon>Ascomycota</taxon>
        <taxon>Pezizomycotina</taxon>
        <taxon>Eurotiomycetes</taxon>
        <taxon>Eurotiomycetidae</taxon>
        <taxon>Eurotiales</taxon>
        <taxon>Trichocomaceae</taxon>
        <taxon>Talaromyces</taxon>
        <taxon>Talaromyces sect. Bacilispori</taxon>
    </lineage>
</organism>
<feature type="region of interest" description="Disordered" evidence="11">
    <location>
        <begin position="330"/>
        <end position="764"/>
    </location>
</feature>
<feature type="compositionally biased region" description="Polar residues" evidence="11">
    <location>
        <begin position="1638"/>
        <end position="1651"/>
    </location>
</feature>
<feature type="compositionally biased region" description="Pro residues" evidence="11">
    <location>
        <begin position="525"/>
        <end position="534"/>
    </location>
</feature>
<keyword evidence="16" id="KW-1185">Reference proteome</keyword>
<feature type="compositionally biased region" description="Low complexity" evidence="11">
    <location>
        <begin position="1458"/>
        <end position="1472"/>
    </location>
</feature>
<feature type="domain" description="Sec16 N-terminal" evidence="14">
    <location>
        <begin position="183"/>
        <end position="296"/>
    </location>
</feature>
<keyword evidence="3 10" id="KW-0813">Transport</keyword>
<reference evidence="15" key="1">
    <citation type="submission" date="2021-12" db="EMBL/GenBank/DDBJ databases">
        <title>Convergent genome expansion in fungi linked to evolution of root-endophyte symbiosis.</title>
        <authorList>
            <consortium name="DOE Joint Genome Institute"/>
            <person name="Ke Y.-H."/>
            <person name="Bonito G."/>
            <person name="Liao H.-L."/>
            <person name="Looney B."/>
            <person name="Rojas-Flechas A."/>
            <person name="Nash J."/>
            <person name="Hameed K."/>
            <person name="Schadt C."/>
            <person name="Martin F."/>
            <person name="Crous P.W."/>
            <person name="Miettinen O."/>
            <person name="Magnuson J.K."/>
            <person name="Labbe J."/>
            <person name="Jacobson D."/>
            <person name="Doktycz M.J."/>
            <person name="Veneault-Fourrey C."/>
            <person name="Kuo A."/>
            <person name="Mondo S."/>
            <person name="Calhoun S."/>
            <person name="Riley R."/>
            <person name="Ohm R."/>
            <person name="LaButti K."/>
            <person name="Andreopoulos B."/>
            <person name="Pangilinan J."/>
            <person name="Nolan M."/>
            <person name="Tritt A."/>
            <person name="Clum A."/>
            <person name="Lipzen A."/>
            <person name="Daum C."/>
            <person name="Barry K."/>
            <person name="Grigoriev I.V."/>
            <person name="Vilgalys R."/>
        </authorList>
    </citation>
    <scope>NUCLEOTIDE SEQUENCE</scope>
    <source>
        <strain evidence="15">PMI_201</strain>
    </source>
</reference>
<evidence type="ECO:0000259" key="13">
    <source>
        <dbReference type="Pfam" id="PF12932"/>
    </source>
</evidence>
<feature type="compositionally biased region" description="Low complexity" evidence="11">
    <location>
        <begin position="500"/>
        <end position="511"/>
    </location>
</feature>
<evidence type="ECO:0000256" key="5">
    <source>
        <dbReference type="ARBA" id="ARBA00022892"/>
    </source>
</evidence>
<evidence type="ECO:0000313" key="16">
    <source>
        <dbReference type="Proteomes" id="UP001201262"/>
    </source>
</evidence>
<comment type="subcellular location">
    <subcellularLocation>
        <location evidence="1">Endoplasmic reticulum membrane</location>
        <topology evidence="1">Peripheral membrane protein</topology>
        <orientation evidence="1">Cytoplasmic side</orientation>
    </subcellularLocation>
</comment>
<feature type="compositionally biased region" description="Low complexity" evidence="11">
    <location>
        <begin position="643"/>
        <end position="659"/>
    </location>
</feature>
<feature type="domain" description="Sec16 Sec23-binding" evidence="12">
    <location>
        <begin position="976"/>
        <end position="1280"/>
    </location>
</feature>
<feature type="compositionally biased region" description="Basic and acidic residues" evidence="11">
    <location>
        <begin position="1522"/>
        <end position="1541"/>
    </location>
</feature>
<dbReference type="GO" id="GO:0070973">
    <property type="term" value="P:protein localization to endoplasmic reticulum exit site"/>
    <property type="evidence" value="ECO:0007669"/>
    <property type="project" value="TreeGrafter"/>
</dbReference>
<evidence type="ECO:0000259" key="12">
    <source>
        <dbReference type="Pfam" id="PF12931"/>
    </source>
</evidence>
<accession>A0AAD4KKW0</accession>
<feature type="compositionally biased region" description="Pro residues" evidence="11">
    <location>
        <begin position="462"/>
        <end position="473"/>
    </location>
</feature>
<evidence type="ECO:0000256" key="1">
    <source>
        <dbReference type="ARBA" id="ARBA00004397"/>
    </source>
</evidence>
<feature type="compositionally biased region" description="Polar residues" evidence="11">
    <location>
        <begin position="1677"/>
        <end position="1691"/>
    </location>
</feature>
<evidence type="ECO:0000256" key="3">
    <source>
        <dbReference type="ARBA" id="ARBA00022448"/>
    </source>
</evidence>
<dbReference type="Pfam" id="PF12932">
    <property type="entry name" value="Sec16"/>
    <property type="match status" value="1"/>
</dbReference>
<dbReference type="GO" id="GO:0007030">
    <property type="term" value="P:Golgi organization"/>
    <property type="evidence" value="ECO:0007669"/>
    <property type="project" value="TreeGrafter"/>
</dbReference>
<sequence>MADTMPPPADNIISAASWNPALRPDSSERPKRSQFANEQQPFSDASKEETEPERFPSSLDTPEYTESLEYKHDMPAAQTNVTEVIEELSNDTNTKDFSWGEDTEITWDVASPQNPFNREDIVGRTNSFPPIENHLKPASGDTSFDHVYDAEEVVQPSETQQQHETISTESPANIERTDTDLWEINAVEDDEGGFFDQLKTQTKPIYMPPEAESRFEEGIPLVENDSYSQPVLEDKSDEPLGDMFEDDDGDDFFKSAAPEVVSNPEKPSMTRKSTYDVINSLDAGALDSPVEDSTVDAKLDGAIIKEDEEDLAARWQAELDDDDDLLLEDDISKETSTVADSSTAIESSPQTVPSQPATSSSVNPYAPHQPSSSELLHGLSNPYALSSNVPPATFAARPSQIPPDSGAQSFADQSRQGYQSPYDLPDTIARPRRAPASRKTGTPPSNAMAPPPPRSISNSVFTPPPVATMPPLPSHSNITPPQSRETNAPKNFFEELPVQPSRTRPGSRSGRYTPQTTAHLNPPTQLVPPVPQVPAPSIIHPAETPAENTYQSQLQAPELIGPYSNLSVPPVPAGPGTGPRYSPKPPGGAIAGKPPISPRYSPAPPPSQASLSGRPRYASQPASLPFQPRTSSPLAHHEKIAYEAQQPPSVPAAQPEVEPLAYTFPNSNTSQPYSPPKNPFASISNAGEHARHSSNESPYLPNAGSSQGKIAPPPNDIQFAPPRRSQTQSPSRQLFGPSLTKTSAEPFQRPASVHAPNSPTKTVNPYSAMQGVPPVREHIEHAFIEPTDGQEQDPLQRWKGAPMFKFGFGGVVTTCFPRHIPRYTPGQMTPMIMSTPGEPKVRQYKDIISSGDDIVRYPGPLKTKSKKKDVVAWLSSRIAALENEGVPFSLQSEPDGYKRHDEKTLLWKLMRVLVENDGALEKSADIQKLLQSIISPELENLSSDNSFNASGGPGTYQPSTSSVRAEAVDGNILQSIKKDLLVGDREKAVWRAVDSRLWGHAMIMSSALDKPLWKQVVQEFIKREVRSVGENTESLASLYATLSGSCEESVDELVPPSARVGLQMVTKGGQGSTKNALDGLDRWRETLGLVLNNRSIDDHRALFSMGQLLASYGRTEASHICYLFARAFSQNAVFGGADDAQAAIVLLGTDHHRFPATFFRDEDAIALTEVYEFATSVLAGNPSAILPHLQPFKLQHAYILAENGSRNDAQQYCEAIGGIIKANTKPSPYFHQRLFAEIDELANRLRQAPSDGSSSWMSKPSMEKVSGSMWAKFSSFVAGDESDGASNGSAMDADVGPFAKVSGTPTVSRSPSVSDIYGGYPMAQGTNASSRYAPGNQYAPASSPEQYRGRSSMESQRSPSIGGSQESAAPIESNVYTPTSSNIYGSPSYQYHSTPPQSSYMPLAPVDENMPSQSQPAFPVVAQQSALTSGLQASPVAFGQPIEAVKNAAAEVPLYGGYEPPTSSYEPPSYQPDLPITTDAPEKEQDEEDDDEASKPKKKSFMDDDDDDDLVARASAVQSDAKSQRNRELDEAVRRAAEADAQRPAPAKKGWFGGWWGGKKDGDASGGPIRAKLGEENSFYYDPDLKKWVNKKDPNSANAAARATPPPPKGLAPQSRSASAGSTTSGPPMLQRPPSMSELGTSVDSRPSTGGSALPPVLNGALPIPGLAGPNGLPRAASTSVAGATPPTSSPGLAPPSRPATSLSTASSIDDLLGAPQARKGGTVKSKKKGRGYIDVMAK</sequence>
<evidence type="ECO:0000256" key="4">
    <source>
        <dbReference type="ARBA" id="ARBA00022824"/>
    </source>
</evidence>
<dbReference type="InterPro" id="IPR024298">
    <property type="entry name" value="Sec16_Sec23-bd"/>
</dbReference>
<feature type="compositionally biased region" description="Polar residues" evidence="11">
    <location>
        <begin position="474"/>
        <end position="489"/>
    </location>
</feature>
<evidence type="ECO:0000256" key="2">
    <source>
        <dbReference type="ARBA" id="ARBA00005927"/>
    </source>
</evidence>
<comment type="similarity">
    <text evidence="2 10">Belongs to the SEC16 family.</text>
</comment>
<dbReference type="EMBL" id="JAJTJA010000008">
    <property type="protein sequence ID" value="KAH8695118.1"/>
    <property type="molecule type" value="Genomic_DNA"/>
</dbReference>
<dbReference type="GeneID" id="70252143"/>
<dbReference type="PANTHER" id="PTHR13402">
    <property type="entry name" value="RGPR-RELATED"/>
    <property type="match status" value="1"/>
</dbReference>